<gene>
    <name evidence="13" type="primary">folP</name>
    <name evidence="13" type="ORF">CWI83_04060</name>
</gene>
<dbReference type="NCBIfam" id="TIGR01496">
    <property type="entry name" value="DHPS"/>
    <property type="match status" value="1"/>
</dbReference>
<evidence type="ECO:0000256" key="5">
    <source>
        <dbReference type="ARBA" id="ARBA00012458"/>
    </source>
</evidence>
<dbReference type="Proteomes" id="UP000288279">
    <property type="component" value="Unassembled WGS sequence"/>
</dbReference>
<dbReference type="CDD" id="cd00739">
    <property type="entry name" value="DHPS"/>
    <property type="match status" value="1"/>
</dbReference>
<keyword evidence="10" id="KW-0289">Folate biosynthesis</keyword>
<comment type="similarity">
    <text evidence="4">Belongs to the DHPS family.</text>
</comment>
<dbReference type="FunFam" id="3.20.20.20:FF:000006">
    <property type="entry name" value="Dihydropteroate synthase"/>
    <property type="match status" value="1"/>
</dbReference>
<dbReference type="EC" id="2.5.1.15" evidence="5"/>
<reference evidence="13 14" key="1">
    <citation type="journal article" date="2011" name="Front. Microbiol.">
        <title>Genomic signatures of strain selection and enhancement in Bacillus atrophaeus var. globigii, a historical biowarfare simulant.</title>
        <authorList>
            <person name="Gibbons H.S."/>
            <person name="Broomall S.M."/>
            <person name="McNew L.A."/>
            <person name="Daligault H."/>
            <person name="Chapman C."/>
            <person name="Bruce D."/>
            <person name="Karavis M."/>
            <person name="Krepps M."/>
            <person name="McGregor P.A."/>
            <person name="Hong C."/>
            <person name="Park K.H."/>
            <person name="Akmal A."/>
            <person name="Feldman A."/>
            <person name="Lin J.S."/>
            <person name="Chang W.E."/>
            <person name="Higgs B.W."/>
            <person name="Demirev P."/>
            <person name="Lindquist J."/>
            <person name="Liem A."/>
            <person name="Fochler E."/>
            <person name="Read T.D."/>
            <person name="Tapia R."/>
            <person name="Johnson S."/>
            <person name="Bishop-Lilly K.A."/>
            <person name="Detter C."/>
            <person name="Han C."/>
            <person name="Sozhamannan S."/>
            <person name="Rosenzweig C.N."/>
            <person name="Skowronski E.W."/>
        </authorList>
    </citation>
    <scope>NUCLEOTIDE SEQUENCE [LARGE SCALE GENOMIC DNA]</scope>
    <source>
        <strain evidence="13 14">PIT1</strain>
    </source>
</reference>
<comment type="cofactor">
    <cofactor evidence="2">
        <name>Mg(2+)</name>
        <dbReference type="ChEBI" id="CHEBI:18420"/>
    </cofactor>
</comment>
<evidence type="ECO:0000256" key="6">
    <source>
        <dbReference type="ARBA" id="ARBA00016919"/>
    </source>
</evidence>
<evidence type="ECO:0000256" key="9">
    <source>
        <dbReference type="ARBA" id="ARBA00022842"/>
    </source>
</evidence>
<dbReference type="GO" id="GO:0004156">
    <property type="term" value="F:dihydropteroate synthase activity"/>
    <property type="evidence" value="ECO:0007669"/>
    <property type="project" value="UniProtKB-EC"/>
</dbReference>
<evidence type="ECO:0000313" key="13">
    <source>
        <dbReference type="EMBL" id="RUO78710.1"/>
    </source>
</evidence>
<evidence type="ECO:0000256" key="11">
    <source>
        <dbReference type="ARBA" id="ARBA00030193"/>
    </source>
</evidence>
<keyword evidence="9" id="KW-0460">Magnesium</keyword>
<dbReference type="InterPro" id="IPR011005">
    <property type="entry name" value="Dihydropteroate_synth-like_sf"/>
</dbReference>
<dbReference type="GO" id="GO:0046656">
    <property type="term" value="P:folic acid biosynthetic process"/>
    <property type="evidence" value="ECO:0007669"/>
    <property type="project" value="UniProtKB-KW"/>
</dbReference>
<dbReference type="PANTHER" id="PTHR20941">
    <property type="entry name" value="FOLATE SYNTHESIS PROTEINS"/>
    <property type="match status" value="1"/>
</dbReference>
<evidence type="ECO:0000256" key="2">
    <source>
        <dbReference type="ARBA" id="ARBA00001946"/>
    </source>
</evidence>
<dbReference type="EMBL" id="PIQG01000002">
    <property type="protein sequence ID" value="RUO78710.1"/>
    <property type="molecule type" value="Genomic_DNA"/>
</dbReference>
<accession>A0A432ZLK3</accession>
<keyword evidence="8" id="KW-0479">Metal-binding</keyword>
<evidence type="ECO:0000256" key="8">
    <source>
        <dbReference type="ARBA" id="ARBA00022723"/>
    </source>
</evidence>
<evidence type="ECO:0000256" key="7">
    <source>
        <dbReference type="ARBA" id="ARBA00022679"/>
    </source>
</evidence>
<proteinExistence type="inferred from homology"/>
<keyword evidence="14" id="KW-1185">Reference proteome</keyword>
<dbReference type="GO" id="GO:0046654">
    <property type="term" value="P:tetrahydrofolate biosynthetic process"/>
    <property type="evidence" value="ECO:0007669"/>
    <property type="project" value="TreeGrafter"/>
</dbReference>
<feature type="domain" description="Pterin-binding" evidence="12">
    <location>
        <begin position="1"/>
        <end position="251"/>
    </location>
</feature>
<evidence type="ECO:0000259" key="12">
    <source>
        <dbReference type="PROSITE" id="PS50972"/>
    </source>
</evidence>
<dbReference type="AlphaFoldDB" id="A0A432ZLK3"/>
<dbReference type="SUPFAM" id="SSF51717">
    <property type="entry name" value="Dihydropteroate synthetase-like"/>
    <property type="match status" value="1"/>
</dbReference>
<dbReference type="InterPro" id="IPR000489">
    <property type="entry name" value="Pterin-binding_dom"/>
</dbReference>
<sequence>MGILNTTPDSFSDGGHYQHKDQALKHAAQMIEAGAQWIDIGGESTRPGARAVSLAEELERVIPVLEALRAEFPVKLSVDTNKPEVMQASIAAGANMINDVKALQAEGALEAVAGAEDVLLCLMHMQGEPRTMQVNPVYTEVVTDVAEFLQERVTACAEYGIDRNRIILDPGFGFGKQVGHNYQLLKQLPQIVELGFPVLAGLSRKSMLGAVTGREVDERLAASVAAATIAAMHGAKIIRVHDVKETVDAVKVVEATLQGEKG</sequence>
<organism evidence="13 14">
    <name type="scientific">Pseudidiomarina taiwanensis</name>
    <dbReference type="NCBI Taxonomy" id="337250"/>
    <lineage>
        <taxon>Bacteria</taxon>
        <taxon>Pseudomonadati</taxon>
        <taxon>Pseudomonadota</taxon>
        <taxon>Gammaproteobacteria</taxon>
        <taxon>Alteromonadales</taxon>
        <taxon>Idiomarinaceae</taxon>
        <taxon>Pseudidiomarina</taxon>
    </lineage>
</organism>
<evidence type="ECO:0000313" key="14">
    <source>
        <dbReference type="Proteomes" id="UP000288279"/>
    </source>
</evidence>
<comment type="pathway">
    <text evidence="3">Cofactor biosynthesis; tetrahydrofolate biosynthesis; 7,8-dihydrofolate from 2-amino-4-hydroxy-6-hydroxymethyl-7,8-dihydropteridine diphosphate and 4-aminobenzoate: step 1/2.</text>
</comment>
<dbReference type="GO" id="GO:0046872">
    <property type="term" value="F:metal ion binding"/>
    <property type="evidence" value="ECO:0007669"/>
    <property type="project" value="UniProtKB-KW"/>
</dbReference>
<evidence type="ECO:0000256" key="4">
    <source>
        <dbReference type="ARBA" id="ARBA00009503"/>
    </source>
</evidence>
<evidence type="ECO:0000256" key="1">
    <source>
        <dbReference type="ARBA" id="ARBA00000012"/>
    </source>
</evidence>
<evidence type="ECO:0000256" key="3">
    <source>
        <dbReference type="ARBA" id="ARBA00004763"/>
    </source>
</evidence>
<dbReference type="InterPro" id="IPR045031">
    <property type="entry name" value="DHP_synth-like"/>
</dbReference>
<dbReference type="PANTHER" id="PTHR20941:SF1">
    <property type="entry name" value="FOLIC ACID SYNTHESIS PROTEIN FOL1"/>
    <property type="match status" value="1"/>
</dbReference>
<name>A0A432ZLK3_9GAMM</name>
<evidence type="ECO:0000256" key="10">
    <source>
        <dbReference type="ARBA" id="ARBA00022909"/>
    </source>
</evidence>
<dbReference type="PROSITE" id="PS50972">
    <property type="entry name" value="PTERIN_BINDING"/>
    <property type="match status" value="1"/>
</dbReference>
<comment type="catalytic activity">
    <reaction evidence="1">
        <text>(7,8-dihydropterin-6-yl)methyl diphosphate + 4-aminobenzoate = 7,8-dihydropteroate + diphosphate</text>
        <dbReference type="Rhea" id="RHEA:19949"/>
        <dbReference type="ChEBI" id="CHEBI:17836"/>
        <dbReference type="ChEBI" id="CHEBI:17839"/>
        <dbReference type="ChEBI" id="CHEBI:33019"/>
        <dbReference type="ChEBI" id="CHEBI:72950"/>
        <dbReference type="EC" id="2.5.1.15"/>
    </reaction>
</comment>
<dbReference type="Pfam" id="PF00809">
    <property type="entry name" value="Pterin_bind"/>
    <property type="match status" value="1"/>
</dbReference>
<dbReference type="Gene3D" id="3.20.20.20">
    <property type="entry name" value="Dihydropteroate synthase-like"/>
    <property type="match status" value="1"/>
</dbReference>
<protein>
    <recommendedName>
        <fullName evidence="6">Dihydropteroate synthase</fullName>
        <ecNumber evidence="5">2.5.1.15</ecNumber>
    </recommendedName>
    <alternativeName>
        <fullName evidence="11">Dihydropteroate pyrophosphorylase</fullName>
    </alternativeName>
</protein>
<dbReference type="GO" id="GO:0005829">
    <property type="term" value="C:cytosol"/>
    <property type="evidence" value="ECO:0007669"/>
    <property type="project" value="TreeGrafter"/>
</dbReference>
<dbReference type="InterPro" id="IPR006390">
    <property type="entry name" value="DHP_synth_dom"/>
</dbReference>
<keyword evidence="7" id="KW-0808">Transferase</keyword>
<comment type="caution">
    <text evidence="13">The sequence shown here is derived from an EMBL/GenBank/DDBJ whole genome shotgun (WGS) entry which is preliminary data.</text>
</comment>